<gene>
    <name evidence="1" type="ORF">L3Y34_013043</name>
</gene>
<dbReference type="FunFam" id="3.80.10.10:FF:002110">
    <property type="entry name" value="Protein CBG22694"/>
    <property type="match status" value="1"/>
</dbReference>
<dbReference type="Proteomes" id="UP000827892">
    <property type="component" value="Chromosome X"/>
</dbReference>
<dbReference type="InterPro" id="IPR001611">
    <property type="entry name" value="Leu-rich_rpt"/>
</dbReference>
<reference evidence="1 2" key="1">
    <citation type="submission" date="2022-05" db="EMBL/GenBank/DDBJ databases">
        <title>Chromosome-level reference genomes for two strains of Caenorhabditis briggsae: an improved platform for comparative genomics.</title>
        <authorList>
            <person name="Stevens L."/>
            <person name="Andersen E.C."/>
        </authorList>
    </citation>
    <scope>NUCLEOTIDE SEQUENCE [LARGE SCALE GENOMIC DNA]</scope>
    <source>
        <strain evidence="1">QX1410_ONT</strain>
        <tissue evidence="1">Whole-organism</tissue>
    </source>
</reference>
<evidence type="ECO:0000313" key="1">
    <source>
        <dbReference type="EMBL" id="ULT84134.1"/>
    </source>
</evidence>
<dbReference type="PROSITE" id="PS51450">
    <property type="entry name" value="LRR"/>
    <property type="match status" value="1"/>
</dbReference>
<dbReference type="Gene3D" id="3.80.10.10">
    <property type="entry name" value="Ribonuclease Inhibitor"/>
    <property type="match status" value="2"/>
</dbReference>
<sequence length="1243" mass="144414">MDIPQLSTLGLQEIVLSRATEKSKVINVEQKMLEKIMTPKRNESENETDMFLFNNEMLFKADVRNFELSEDNIRKINTLEVHSLKINCETNKYQDEHHYNIIRLLEDCLNSKSREQLAHLNIEGSVPFQATWFRDILELFPNLKSFVRENAFHLFFPPLPFAHFQLVCLDLSNNRMRSLKGVSQLPNLEVLVMRHTQLENASDYDDLFLLSKLKYLDVSRATKLDEDACHTLGHLVERNMSMVSLKHIDCANLRLNYRVLATLLSLNPAINSIVLYGTLIHDALDPNVKVLAAFDLKSSVSLLDHYYSLSRETMVQDVLMEIREFSNISNLAENVVNECATDLIFIMKDTKVCKTMELILNCLANICRQHLDKISSTNKYEMITFLVKSNLKPKESFCYIVSQTELLEIPELDKELLFRKSLERIVYMWGSESYDLQEFTAIVVMMECSIDSALTDMSDAIREKLSVRASLMSLKLGVILYRFCLLLDVATEVEEIVIRYLTILRTIYETIGWQIPLVQLLFESLPKALNHTATAWGILKMLYLALPHIHRNVIQQNATFDLALVLLKLVFQDYSYFEDNDVFYENDVSYFAMYLLSRMFHPRILKRWKRDLVLITINFVEAFEYERFFIMWLKPNARIGINEDVSPKLKQIMFDQITYSHYIFHPSIFTIFSVNEIDLTSNIITENHVQEIAKCDFKTLKINCSLKTYQDADNVGVYDIVGLIKASVNPETRKKLETLKVATKSAYRGDWMDTILRYLPNLQTLVCKQKATTGFPPLSMTFPQLKSLDVSCISLSYINGISCLINLETLIMRNLTVSVSEDLHELFALRLLKHLDVSRYQKNGEGECKTIEYLVQDNKVLPKLEFIDFSYLHITDVLLRRFLMLNKTIQKICLFGTDCENIGHIDGLTVLTSVDLRASLKLLGHFYEQQQFLMVDRVFKKINGLIIDGINYNKNQELLNTCFKTFVHYIDNVSLIESIARTSAICAIMCSVTYCTFYNQHMTRTQRSRIAQVLLDSRTERAYNYWWLFNCAKLHTVPELNVVGYFQRVVIHISNVFGHYSRIRNFEDVGHGLRTMDALYPRLDEAARRQITEIPRVLSALQAMFDKCSRSPTGFIVTNDRRAIGLAAYTIEVLARSVTLMRFRALRPHLTRFCVRRIRVIEWTRIFVPQCRLLDGIEVFSIEEVATPEEWATVMFDRLEEYIKQVYEHHQETRQLTFQHFGRVVDTNVQGTPLFQIISQGEI</sequence>
<dbReference type="InterPro" id="IPR032675">
    <property type="entry name" value="LRR_dom_sf"/>
</dbReference>
<accession>A0AAE8ZW00</accession>
<dbReference type="PANTHER" id="PTHR12904:SF28">
    <property type="entry name" value="ATP SYNTHASE SUBUNIT ALPHA-RELATED"/>
    <property type="match status" value="1"/>
</dbReference>
<protein>
    <submittedName>
        <fullName evidence="1">Uncharacterized protein</fullName>
    </submittedName>
</protein>
<dbReference type="EMBL" id="CP090896">
    <property type="protein sequence ID" value="ULT84134.1"/>
    <property type="molecule type" value="Genomic_DNA"/>
</dbReference>
<name>A0AAE8ZW00_CAEBR</name>
<dbReference type="PANTHER" id="PTHR12904">
    <property type="match status" value="1"/>
</dbReference>
<dbReference type="SUPFAM" id="SSF52058">
    <property type="entry name" value="L domain-like"/>
    <property type="match status" value="2"/>
</dbReference>
<proteinExistence type="predicted"/>
<organism evidence="1 2">
    <name type="scientific">Caenorhabditis briggsae</name>
    <dbReference type="NCBI Taxonomy" id="6238"/>
    <lineage>
        <taxon>Eukaryota</taxon>
        <taxon>Metazoa</taxon>
        <taxon>Ecdysozoa</taxon>
        <taxon>Nematoda</taxon>
        <taxon>Chromadorea</taxon>
        <taxon>Rhabditida</taxon>
        <taxon>Rhabditina</taxon>
        <taxon>Rhabditomorpha</taxon>
        <taxon>Rhabditoidea</taxon>
        <taxon>Rhabditidae</taxon>
        <taxon>Peloderinae</taxon>
        <taxon>Caenorhabditis</taxon>
    </lineage>
</organism>
<dbReference type="InterPro" id="IPR051341">
    <property type="entry name" value="Zyg-11_UBL_adapter"/>
</dbReference>
<evidence type="ECO:0000313" key="2">
    <source>
        <dbReference type="Proteomes" id="UP000827892"/>
    </source>
</evidence>
<dbReference type="AlphaFoldDB" id="A0AAE8ZW00"/>